<dbReference type="Proteomes" id="UP000504615">
    <property type="component" value="Unplaced"/>
</dbReference>
<feature type="region of interest" description="Disordered" evidence="1">
    <location>
        <begin position="95"/>
        <end position="117"/>
    </location>
</feature>
<keyword evidence="2" id="KW-0732">Signal</keyword>
<feature type="region of interest" description="Disordered" evidence="1">
    <location>
        <begin position="1132"/>
        <end position="1171"/>
    </location>
</feature>
<feature type="region of interest" description="Disordered" evidence="1">
    <location>
        <begin position="282"/>
        <end position="308"/>
    </location>
</feature>
<feature type="compositionally biased region" description="Polar residues" evidence="1">
    <location>
        <begin position="349"/>
        <end position="358"/>
    </location>
</feature>
<feature type="region of interest" description="Disordered" evidence="1">
    <location>
        <begin position="1093"/>
        <end position="1114"/>
    </location>
</feature>
<evidence type="ECO:0000313" key="4">
    <source>
        <dbReference type="RefSeq" id="XP_011639194.1"/>
    </source>
</evidence>
<protein>
    <submittedName>
        <fullName evidence="4">Uncharacterized protein LOC105428523 isoform X1</fullName>
    </submittedName>
</protein>
<reference evidence="4" key="1">
    <citation type="submission" date="2025-08" db="UniProtKB">
        <authorList>
            <consortium name="RefSeq"/>
        </authorList>
    </citation>
    <scope>IDENTIFICATION</scope>
</reference>
<organism evidence="3 4">
    <name type="scientific">Pogonomyrmex barbatus</name>
    <name type="common">red harvester ant</name>
    <dbReference type="NCBI Taxonomy" id="144034"/>
    <lineage>
        <taxon>Eukaryota</taxon>
        <taxon>Metazoa</taxon>
        <taxon>Ecdysozoa</taxon>
        <taxon>Arthropoda</taxon>
        <taxon>Hexapoda</taxon>
        <taxon>Insecta</taxon>
        <taxon>Pterygota</taxon>
        <taxon>Neoptera</taxon>
        <taxon>Endopterygota</taxon>
        <taxon>Hymenoptera</taxon>
        <taxon>Apocrita</taxon>
        <taxon>Aculeata</taxon>
        <taxon>Formicoidea</taxon>
        <taxon>Formicidae</taxon>
        <taxon>Myrmicinae</taxon>
        <taxon>Pogonomyrmex</taxon>
    </lineage>
</organism>
<feature type="region of interest" description="Disordered" evidence="1">
    <location>
        <begin position="191"/>
        <end position="229"/>
    </location>
</feature>
<evidence type="ECO:0000256" key="2">
    <source>
        <dbReference type="SAM" id="SignalP"/>
    </source>
</evidence>
<accession>A0A6I9X465</accession>
<dbReference type="RefSeq" id="XP_011639194.1">
    <property type="nucleotide sequence ID" value="XM_011640892.1"/>
</dbReference>
<feature type="compositionally biased region" description="Basic and acidic residues" evidence="1">
    <location>
        <begin position="372"/>
        <end position="381"/>
    </location>
</feature>
<feature type="compositionally biased region" description="Basic and acidic residues" evidence="1">
    <location>
        <begin position="455"/>
        <end position="471"/>
    </location>
</feature>
<feature type="chain" id="PRO_5026898610" evidence="2">
    <location>
        <begin position="19"/>
        <end position="1323"/>
    </location>
</feature>
<feature type="region of interest" description="Disordered" evidence="1">
    <location>
        <begin position="332"/>
        <end position="489"/>
    </location>
</feature>
<name>A0A6I9X465_9HYME</name>
<feature type="compositionally biased region" description="Polar residues" evidence="1">
    <location>
        <begin position="219"/>
        <end position="229"/>
    </location>
</feature>
<dbReference type="KEGG" id="pbar:105428523"/>
<proteinExistence type="predicted"/>
<feature type="compositionally biased region" description="Basic and acidic residues" evidence="1">
    <location>
        <begin position="409"/>
        <end position="430"/>
    </location>
</feature>
<dbReference type="OrthoDB" id="7684512at2759"/>
<evidence type="ECO:0000313" key="3">
    <source>
        <dbReference type="Proteomes" id="UP000504615"/>
    </source>
</evidence>
<evidence type="ECO:0000256" key="1">
    <source>
        <dbReference type="SAM" id="MobiDB-lite"/>
    </source>
</evidence>
<keyword evidence="3" id="KW-1185">Reference proteome</keyword>
<feature type="compositionally biased region" description="Basic and acidic residues" evidence="1">
    <location>
        <begin position="338"/>
        <end position="348"/>
    </location>
</feature>
<feature type="signal peptide" evidence="2">
    <location>
        <begin position="1"/>
        <end position="18"/>
    </location>
</feature>
<gene>
    <name evidence="4" type="primary">LOC105428523</name>
</gene>
<dbReference type="GeneID" id="105428523"/>
<feature type="compositionally biased region" description="Basic and acidic residues" evidence="1">
    <location>
        <begin position="191"/>
        <end position="211"/>
    </location>
</feature>
<sequence>MIFYYMILLFLSWPQTRCTEDIDLKGTESFDQLATASETIVHAVKKPDKNSKDLQAQPSRISSSISTGVHYENSNGFVPILPSMSSVLYDLSSTQTNSHEQQKLSQSEESNATNAVSAQDSFNARAEKLEEDLANSSEARIFLSQPGSLTNRRSFDFQDERLNEFELLKVNNDTPAVANFQEFYENVHDTDIDSEPEKSSTGHHQKGERGKRLEKHTRNYGQQSQQSNGEDIYAQFYAQYNNGQDTKKTVYGQEKVAGNYQQQSIANYNGQSAAKQNAAAVPSSSRTNYEANELTHGGTYGDAVESPRPRQRFLKPVVVADPSNYKVEAKFSSQLRNSESDNDYKTLRNLESSSSKTLNHYDAYNSRQRSYQRTEDSRSSDESTEYSDYIERPRARTQKNQKRPSYPDPSRKLPKEHRETLNESAEEGKDAYSPSKVKSQRYRVKANPWLNDPNTNHRDESAEDTRHDSRGTTKTKNSNVQHVSKNTNTWNQISPNIEISHSNGIELDQVEKPKYVVNLVPVTNFDHATALGGSQGFDVSNAMLQNIATVAPIGAFSTTAPILSTPQTIFAQNLALSKNLAVSTPLPDIIVGQNSFQSPVHTILVSPSSPNKIIDPLRATYVPSTMTPVFALTPGLSPTLQSVSVHGVQSNVTPRPTFAVVPQPTVQTYPSFLQTPLQATQLQVNTHGLQDQNLITHGNLQVQSLPTAPTLLSSQTIQPEGRANAEVQSKKNAYPASGPNFLATASLAVGQNGQKQATNTYYIPSQNAQQVNIASKTKTFVQATQVVPAIQQLIPNQQNLQELHAQMNKQLAKNGRLPGVVLQTADSAASHSISNLNTVGTANAHLPNIGAKNVEIVNPNIKSNPLNNMNPYQMLHYPATVVTTPNPIFSTIASVTPQTAVNLQNYVSSLTESGAKKQVDLKPSQNQEPMFNPINFVPNVDIIKNQNALNNKPHNEPVQQGLNLVPAMPGGNFFKPYSGQSELLMKPKLTSDLQKYAEEMFKESLKTMYNSQKWNNDRRPQGSTQNYSEANDLAKLRIELQKLRTSLAESKYRDIIEAHQSENNVRTANAPKSKKKDPLLATLEHLLKTRPAGPIHIYHGPVKSGRKPKLGDSNFAASTNYDDFNENSHLEFLSPPRPSPFYDKPMKKRPGPRYKNGLRKPMRPGSSFKSSGIETSASNVDIYMDGSQYHKSPTDFDSESFDYDARHRSSHESYPTFTTSTPEIVDKILREIKMSNNKDYDINHPRMHNLLGLLMKNKQLPTRGAQNYFRDRNQLRQYFERDRRRLQQQFYGDALKNYMDRSDIASQSASVTNRNVYSENSTA</sequence>
<feature type="compositionally biased region" description="Basic residues" evidence="1">
    <location>
        <begin position="1146"/>
        <end position="1162"/>
    </location>
</feature>
<feature type="compositionally biased region" description="Polar residues" evidence="1">
    <location>
        <begin position="472"/>
        <end position="489"/>
    </location>
</feature>